<dbReference type="Pfam" id="PF02611">
    <property type="entry name" value="CDH"/>
    <property type="match status" value="1"/>
</dbReference>
<name>A0A509EF22_9HYPH</name>
<dbReference type="Proteomes" id="UP000410984">
    <property type="component" value="Unassembled WGS sequence"/>
</dbReference>
<keyword evidence="19" id="KW-0732">Signal</keyword>
<evidence type="ECO:0000256" key="16">
    <source>
        <dbReference type="ARBA" id="ARBA00023264"/>
    </source>
</evidence>
<dbReference type="InterPro" id="IPR003763">
    <property type="entry name" value="CDP-diacylglyc_Pase"/>
</dbReference>
<comment type="pathway">
    <text evidence="3">Phospholipid metabolism; CDP-diacylglycerol degradation; phosphatidate from CDP-diacylglycerol: step 1/1.</text>
</comment>
<evidence type="ECO:0000256" key="4">
    <source>
        <dbReference type="ARBA" id="ARBA00005189"/>
    </source>
</evidence>
<evidence type="ECO:0000313" key="20">
    <source>
        <dbReference type="EMBL" id="VUD72039.1"/>
    </source>
</evidence>
<keyword evidence="16" id="KW-1208">Phospholipid metabolism</keyword>
<protein>
    <recommendedName>
        <fullName evidence="7">CDP-diacylglycerol pyrophosphatase</fullName>
        <ecNumber evidence="6">3.6.1.26</ecNumber>
    </recommendedName>
    <alternativeName>
        <fullName evidence="17">CDP-diacylglycerol phosphatidylhydrolase</fullName>
    </alternativeName>
    <alternativeName>
        <fullName evidence="18">CDP-diglyceride hydrolase</fullName>
    </alternativeName>
</protein>
<evidence type="ECO:0000256" key="19">
    <source>
        <dbReference type="SAM" id="SignalP"/>
    </source>
</evidence>
<dbReference type="Gene3D" id="3.30.428.30">
    <property type="entry name" value="HIT family - CDH-like"/>
    <property type="match status" value="1"/>
</dbReference>
<dbReference type="GO" id="GO:0005886">
    <property type="term" value="C:plasma membrane"/>
    <property type="evidence" value="ECO:0007669"/>
    <property type="project" value="UniProtKB-SubCell"/>
</dbReference>
<evidence type="ECO:0000256" key="8">
    <source>
        <dbReference type="ARBA" id="ARBA00022475"/>
    </source>
</evidence>
<feature type="chain" id="PRO_5021355225" description="CDP-diacylglycerol pyrophosphatase" evidence="19">
    <location>
        <begin position="20"/>
        <end position="257"/>
    </location>
</feature>
<dbReference type="RefSeq" id="WP_142583401.1">
    <property type="nucleotide sequence ID" value="NZ_CABFPH010000033.1"/>
</dbReference>
<comment type="similarity">
    <text evidence="5">Belongs to the Cdh family.</text>
</comment>
<sequence length="257" mass="26736">MRRVLLLAAALATIDPAKAGPDPTRDVLWAALKTCVLAKRYADRAFPCVAVDLGAPGRPGTAILRAPGERTHFVVMPTATVSGVEAPVLTGPAGAAYWRAALAARHLVSDAAREGLAPDDVGLAVNSVGGRSQDQLHIHLACVQPGVTNALQRVADHVGSTWSLLPVRLRGTRFYALRVDAQTLPAFNPFATLPHLPGRSMSLRDVSLAMVPLPAGGVVPVGGAAPAGRARDFALLAYRAPSAHAEKLLDPGCLAGR</sequence>
<reference evidence="20 21" key="1">
    <citation type="submission" date="2019-06" db="EMBL/GenBank/DDBJ databases">
        <authorList>
            <person name="Rodrigo-Torres L."/>
            <person name="Arahal R. D."/>
            <person name="Lucena T."/>
        </authorList>
    </citation>
    <scope>NUCLEOTIDE SEQUENCE [LARGE SCALE GENOMIC DNA]</scope>
    <source>
        <strain evidence="20 21">SB0023/3</strain>
    </source>
</reference>
<evidence type="ECO:0000256" key="7">
    <source>
        <dbReference type="ARBA" id="ARBA00019608"/>
    </source>
</evidence>
<dbReference type="SUPFAM" id="SSF54197">
    <property type="entry name" value="HIT-like"/>
    <property type="match status" value="1"/>
</dbReference>
<dbReference type="EC" id="3.6.1.26" evidence="6"/>
<evidence type="ECO:0000256" key="3">
    <source>
        <dbReference type="ARBA" id="ARBA00004927"/>
    </source>
</evidence>
<dbReference type="AlphaFoldDB" id="A0A509EF22"/>
<evidence type="ECO:0000256" key="12">
    <source>
        <dbReference type="ARBA" id="ARBA00022989"/>
    </source>
</evidence>
<keyword evidence="8" id="KW-1003">Cell membrane</keyword>
<evidence type="ECO:0000256" key="18">
    <source>
        <dbReference type="ARBA" id="ARBA00032892"/>
    </source>
</evidence>
<organism evidence="20 21">
    <name type="scientific">Methylobacterium symbioticum</name>
    <dbReference type="NCBI Taxonomy" id="2584084"/>
    <lineage>
        <taxon>Bacteria</taxon>
        <taxon>Pseudomonadati</taxon>
        <taxon>Pseudomonadota</taxon>
        <taxon>Alphaproteobacteria</taxon>
        <taxon>Hyphomicrobiales</taxon>
        <taxon>Methylobacteriaceae</taxon>
        <taxon>Methylobacterium</taxon>
    </lineage>
</organism>
<dbReference type="GO" id="GO:0008715">
    <property type="term" value="F:CDP-diacylglycerol diphosphatase activity"/>
    <property type="evidence" value="ECO:0007669"/>
    <property type="project" value="UniProtKB-EC"/>
</dbReference>
<keyword evidence="21" id="KW-1185">Reference proteome</keyword>
<dbReference type="UniPathway" id="UPA00609">
    <property type="reaction ID" value="UER00664"/>
</dbReference>
<dbReference type="GO" id="GO:0008654">
    <property type="term" value="P:phospholipid biosynthetic process"/>
    <property type="evidence" value="ECO:0007669"/>
    <property type="project" value="UniProtKB-KW"/>
</dbReference>
<dbReference type="OrthoDB" id="481399at2"/>
<evidence type="ECO:0000256" key="15">
    <source>
        <dbReference type="ARBA" id="ARBA00023209"/>
    </source>
</evidence>
<comment type="pathway">
    <text evidence="4">Lipid metabolism.</text>
</comment>
<keyword evidence="12" id="KW-1133">Transmembrane helix</keyword>
<evidence type="ECO:0000256" key="6">
    <source>
        <dbReference type="ARBA" id="ARBA00012375"/>
    </source>
</evidence>
<evidence type="ECO:0000256" key="13">
    <source>
        <dbReference type="ARBA" id="ARBA00023098"/>
    </source>
</evidence>
<evidence type="ECO:0000256" key="9">
    <source>
        <dbReference type="ARBA" id="ARBA00022516"/>
    </source>
</evidence>
<proteinExistence type="inferred from homology"/>
<keyword evidence="9" id="KW-0444">Lipid biosynthesis</keyword>
<comment type="subcellular location">
    <subcellularLocation>
        <location evidence="2">Cell membrane</location>
        <topology evidence="2">Single-pass membrane protein</topology>
    </subcellularLocation>
</comment>
<feature type="signal peptide" evidence="19">
    <location>
        <begin position="1"/>
        <end position="19"/>
    </location>
</feature>
<evidence type="ECO:0000256" key="2">
    <source>
        <dbReference type="ARBA" id="ARBA00004162"/>
    </source>
</evidence>
<accession>A0A509EF22</accession>
<gene>
    <name evidence="20" type="primary">cdh</name>
    <name evidence="20" type="ORF">MET9862_02633</name>
</gene>
<evidence type="ECO:0000256" key="14">
    <source>
        <dbReference type="ARBA" id="ARBA00023136"/>
    </source>
</evidence>
<evidence type="ECO:0000256" key="5">
    <source>
        <dbReference type="ARBA" id="ARBA00006435"/>
    </source>
</evidence>
<evidence type="ECO:0000256" key="11">
    <source>
        <dbReference type="ARBA" id="ARBA00022801"/>
    </source>
</evidence>
<keyword evidence="13" id="KW-0443">Lipid metabolism</keyword>
<dbReference type="GO" id="GO:0046342">
    <property type="term" value="P:CDP-diacylglycerol catabolic process"/>
    <property type="evidence" value="ECO:0007669"/>
    <property type="project" value="UniProtKB-UniPathway"/>
</dbReference>
<evidence type="ECO:0000256" key="10">
    <source>
        <dbReference type="ARBA" id="ARBA00022692"/>
    </source>
</evidence>
<dbReference type="EMBL" id="CABFPH010000033">
    <property type="protein sequence ID" value="VUD72039.1"/>
    <property type="molecule type" value="Genomic_DNA"/>
</dbReference>
<evidence type="ECO:0000256" key="1">
    <source>
        <dbReference type="ARBA" id="ARBA00001007"/>
    </source>
</evidence>
<evidence type="ECO:0000313" key="21">
    <source>
        <dbReference type="Proteomes" id="UP000410984"/>
    </source>
</evidence>
<keyword evidence="10" id="KW-0812">Transmembrane</keyword>
<comment type="catalytic activity">
    <reaction evidence="1">
        <text>a CDP-1,2-diacyl-sn-glycerol + H2O = a 1,2-diacyl-sn-glycero-3-phosphate + CMP + 2 H(+)</text>
        <dbReference type="Rhea" id="RHEA:15221"/>
        <dbReference type="ChEBI" id="CHEBI:15377"/>
        <dbReference type="ChEBI" id="CHEBI:15378"/>
        <dbReference type="ChEBI" id="CHEBI:58332"/>
        <dbReference type="ChEBI" id="CHEBI:58608"/>
        <dbReference type="ChEBI" id="CHEBI:60377"/>
        <dbReference type="EC" id="3.6.1.26"/>
    </reaction>
</comment>
<keyword evidence="14" id="KW-0472">Membrane</keyword>
<evidence type="ECO:0000256" key="17">
    <source>
        <dbReference type="ARBA" id="ARBA00032888"/>
    </source>
</evidence>
<dbReference type="InterPro" id="IPR036265">
    <property type="entry name" value="HIT-like_sf"/>
</dbReference>
<keyword evidence="15" id="KW-0594">Phospholipid biosynthesis</keyword>
<keyword evidence="11 20" id="KW-0378">Hydrolase</keyword>